<dbReference type="Proteomes" id="UP000256485">
    <property type="component" value="Unassembled WGS sequence"/>
</dbReference>
<comment type="caution">
    <text evidence="2">The sequence shown here is derived from an EMBL/GenBank/DDBJ whole genome shotgun (WGS) entry which is preliminary data.</text>
</comment>
<name>A0A3D9VED3_THECX</name>
<accession>A0A3D9VED3</accession>
<reference evidence="2 3" key="1">
    <citation type="submission" date="2018-08" db="EMBL/GenBank/DDBJ databases">
        <title>Sequencing the genomes of 1000 actinobacteria strains.</title>
        <authorList>
            <person name="Klenk H.-P."/>
        </authorList>
    </citation>
    <scope>NUCLEOTIDE SEQUENCE [LARGE SCALE GENOMIC DNA]</scope>
    <source>
        <strain evidence="2 3">DSM 22891</strain>
    </source>
</reference>
<feature type="transmembrane region" description="Helical" evidence="1">
    <location>
        <begin position="6"/>
        <end position="26"/>
    </location>
</feature>
<evidence type="ECO:0000313" key="3">
    <source>
        <dbReference type="Proteomes" id="UP000256485"/>
    </source>
</evidence>
<keyword evidence="1" id="KW-0472">Membrane</keyword>
<dbReference type="RefSeq" id="WP_115849429.1">
    <property type="nucleotide sequence ID" value="NZ_QTUC01000001.1"/>
</dbReference>
<dbReference type="OrthoDB" id="190895at2"/>
<keyword evidence="3" id="KW-1185">Reference proteome</keyword>
<sequence length="223" mass="24591">MGTLIAVSVIALIAVVVTLSVPLIALTQRREQRRLESLAAWATTLGWTVYAGNVEVPWTARLPGANPRGVRCLFTGIYRDLPISVAEYTYQTTQVTHLNGQTQVMTDHHDFVVCVVHLPYSYPAIEVSGRGSGSRAWRWLTGPDTTEIGIPAFDKNYRVRSTHPELVRHIIGPALVRAHLAGMVPNWSLHGTDLLVYWPGRMEPARVLPALDAVVRVGSLLGR</sequence>
<evidence type="ECO:0000256" key="1">
    <source>
        <dbReference type="SAM" id="Phobius"/>
    </source>
</evidence>
<proteinExistence type="predicted"/>
<keyword evidence="1" id="KW-1133">Transmembrane helix</keyword>
<evidence type="ECO:0000313" key="2">
    <source>
        <dbReference type="EMBL" id="REF35681.1"/>
    </source>
</evidence>
<keyword evidence="1" id="KW-0812">Transmembrane</keyword>
<dbReference type="EMBL" id="QTUC01000001">
    <property type="protein sequence ID" value="REF35681.1"/>
    <property type="molecule type" value="Genomic_DNA"/>
</dbReference>
<gene>
    <name evidence="2" type="ORF">DFJ64_1067</name>
</gene>
<organism evidence="2 3">
    <name type="scientific">Thermasporomyces composti</name>
    <dbReference type="NCBI Taxonomy" id="696763"/>
    <lineage>
        <taxon>Bacteria</taxon>
        <taxon>Bacillati</taxon>
        <taxon>Actinomycetota</taxon>
        <taxon>Actinomycetes</taxon>
        <taxon>Propionibacteriales</taxon>
        <taxon>Nocardioidaceae</taxon>
        <taxon>Thermasporomyces</taxon>
    </lineage>
</organism>
<protein>
    <submittedName>
        <fullName evidence="2">Uncharacterized protein</fullName>
    </submittedName>
</protein>
<dbReference type="AlphaFoldDB" id="A0A3D9VED3"/>